<dbReference type="Proteomes" id="UP001183222">
    <property type="component" value="Unassembled WGS sequence"/>
</dbReference>
<dbReference type="EMBL" id="JAVREI010000001">
    <property type="protein sequence ID" value="MDT0274357.1"/>
    <property type="molecule type" value="Genomic_DNA"/>
</dbReference>
<dbReference type="PROSITE" id="PS51708">
    <property type="entry name" value="CHAD"/>
    <property type="match status" value="1"/>
</dbReference>
<evidence type="ECO:0000259" key="3">
    <source>
        <dbReference type="PROSITE" id="PS51708"/>
    </source>
</evidence>
<feature type="domain" description="CHAD" evidence="3">
    <location>
        <begin position="226"/>
        <end position="510"/>
    </location>
</feature>
<reference evidence="5" key="1">
    <citation type="submission" date="2023-07" db="EMBL/GenBank/DDBJ databases">
        <title>30 novel species of actinomycetes from the DSMZ collection.</title>
        <authorList>
            <person name="Nouioui I."/>
        </authorList>
    </citation>
    <scope>NUCLEOTIDE SEQUENCE [LARGE SCALE GENOMIC DNA]</scope>
    <source>
        <strain evidence="5">DSM 46792</strain>
    </source>
</reference>
<dbReference type="PANTHER" id="PTHR39339:SF1">
    <property type="entry name" value="CHAD DOMAIN-CONTAINING PROTEIN"/>
    <property type="match status" value="1"/>
</dbReference>
<comment type="caution">
    <text evidence="4">The sequence shown here is derived from an EMBL/GenBank/DDBJ whole genome shotgun (WGS) entry which is preliminary data.</text>
</comment>
<dbReference type="Gene3D" id="2.40.320.10">
    <property type="entry name" value="Hypothetical Protein Pfu-838710-001"/>
    <property type="match status" value="1"/>
</dbReference>
<evidence type="ECO:0000313" key="5">
    <source>
        <dbReference type="Proteomes" id="UP001183222"/>
    </source>
</evidence>
<feature type="region of interest" description="Disordered" evidence="1">
    <location>
        <begin position="200"/>
        <end position="225"/>
    </location>
</feature>
<dbReference type="InterPro" id="IPR038186">
    <property type="entry name" value="CHAD_dom_sf"/>
</dbReference>
<dbReference type="SUPFAM" id="SSF55154">
    <property type="entry name" value="CYTH-like phosphatases"/>
    <property type="match status" value="1"/>
</dbReference>
<keyword evidence="5" id="KW-1185">Reference proteome</keyword>
<dbReference type="Pfam" id="PF01928">
    <property type="entry name" value="CYTH"/>
    <property type="match status" value="1"/>
</dbReference>
<dbReference type="PROSITE" id="PS51707">
    <property type="entry name" value="CYTH"/>
    <property type="match status" value="1"/>
</dbReference>
<proteinExistence type="predicted"/>
<dbReference type="PANTHER" id="PTHR39339">
    <property type="entry name" value="SLR1444 PROTEIN"/>
    <property type="match status" value="1"/>
</dbReference>
<evidence type="ECO:0000256" key="1">
    <source>
        <dbReference type="SAM" id="MobiDB-lite"/>
    </source>
</evidence>
<evidence type="ECO:0000259" key="2">
    <source>
        <dbReference type="PROSITE" id="PS51707"/>
    </source>
</evidence>
<dbReference type="SMART" id="SM00880">
    <property type="entry name" value="CHAD"/>
    <property type="match status" value="1"/>
</dbReference>
<protein>
    <submittedName>
        <fullName evidence="4">CYTH and CHAD domain-containing protein</fullName>
    </submittedName>
</protein>
<dbReference type="RefSeq" id="WP_311343210.1">
    <property type="nucleotide sequence ID" value="NZ_JAVREI010000001.1"/>
</dbReference>
<dbReference type="CDD" id="cd07374">
    <property type="entry name" value="CYTH-like_Pase"/>
    <property type="match status" value="1"/>
</dbReference>
<accession>A0ABU2K2G6</accession>
<dbReference type="SMART" id="SM01118">
    <property type="entry name" value="CYTH"/>
    <property type="match status" value="1"/>
</dbReference>
<dbReference type="Pfam" id="PF05235">
    <property type="entry name" value="CHAD"/>
    <property type="match status" value="1"/>
</dbReference>
<evidence type="ECO:0000313" key="4">
    <source>
        <dbReference type="EMBL" id="MDT0274357.1"/>
    </source>
</evidence>
<name>A0ABU2K2G6_9ACTN</name>
<organism evidence="4 5">
    <name type="scientific">Blastococcus goldschmidtiae</name>
    <dbReference type="NCBI Taxonomy" id="3075546"/>
    <lineage>
        <taxon>Bacteria</taxon>
        <taxon>Bacillati</taxon>
        <taxon>Actinomycetota</taxon>
        <taxon>Actinomycetes</taxon>
        <taxon>Geodermatophilales</taxon>
        <taxon>Geodermatophilaceae</taxon>
        <taxon>Blastococcus</taxon>
    </lineage>
</organism>
<dbReference type="InterPro" id="IPR023577">
    <property type="entry name" value="CYTH_domain"/>
</dbReference>
<dbReference type="InterPro" id="IPR007899">
    <property type="entry name" value="CHAD_dom"/>
</dbReference>
<sequence length="514" mass="54846">MPADHLEIETKFDVPPSYAVPELAGVDGVASVDAPVEHRLEAQYFDTPDLRLARARITLRRRTGGPDDGWHVKLPASGDARRELHQPLGRAVRRPPKAVVAPVAGVLRGAVPVPVVQLRTRRVVTVLRGPDGRPLAEVADDAVSATRLSGPDGAAEVRTWREVEVELLEGNRDLLEVVGEQLVAAGAERTARASKLARALGLEPGQSRPPEAARGKKGGKRRTAAGPSAGEAVLAALRQEVAALELADVGLRTGAEDGLRRMRIACRHLRGLLAAFRPVLDRAATEPLRDELRRLAGRLSGCRDDEVAYAGLRAAVAGLPVELVLGPVVARLQSGEVAAQERGRTQAAAVVAERAHLDLLEALHALLADPPLTGRAARPADAVLAEVLRREARRVRRSASAAEGLTGAERTEALHALRRAARRARYTAEVVTPVVGEPARDVARAAKRTQRLLGALQDLVVVGERCRQLAVSAHAAGEPGFTYGLLLGRAEARAQDAERAFAERWPALARRLGG</sequence>
<gene>
    <name evidence="4" type="ORF">RM425_00425</name>
</gene>
<dbReference type="InterPro" id="IPR033469">
    <property type="entry name" value="CYTH-like_dom_sf"/>
</dbReference>
<dbReference type="Gene3D" id="1.40.20.10">
    <property type="entry name" value="CHAD domain"/>
    <property type="match status" value="1"/>
</dbReference>
<feature type="domain" description="CYTH" evidence="2">
    <location>
        <begin position="5"/>
        <end position="203"/>
    </location>
</feature>